<dbReference type="InterPro" id="IPR036388">
    <property type="entry name" value="WH-like_DNA-bd_sf"/>
</dbReference>
<dbReference type="InterPro" id="IPR036390">
    <property type="entry name" value="WH_DNA-bd_sf"/>
</dbReference>
<dbReference type="Gene3D" id="1.10.10.10">
    <property type="entry name" value="Winged helix-like DNA-binding domain superfamily/Winged helix DNA-binding domain"/>
    <property type="match status" value="1"/>
</dbReference>
<dbReference type="PANTHER" id="PTHR33164:SF99">
    <property type="entry name" value="MARR FAMILY REGULATORY PROTEIN"/>
    <property type="match status" value="1"/>
</dbReference>
<evidence type="ECO:0000256" key="1">
    <source>
        <dbReference type="ARBA" id="ARBA00023125"/>
    </source>
</evidence>
<proteinExistence type="predicted"/>
<evidence type="ECO:0000313" key="4">
    <source>
        <dbReference type="Proteomes" id="UP000773462"/>
    </source>
</evidence>
<dbReference type="SUPFAM" id="SSF46785">
    <property type="entry name" value="Winged helix' DNA-binding domain"/>
    <property type="match status" value="1"/>
</dbReference>
<evidence type="ECO:0000313" key="3">
    <source>
        <dbReference type="EMBL" id="MBP2113576.1"/>
    </source>
</evidence>
<feature type="domain" description="HTH marR-type" evidence="2">
    <location>
        <begin position="13"/>
        <end position="144"/>
    </location>
</feature>
<protein>
    <submittedName>
        <fullName evidence="3">DNA-binding MarR family transcriptional regulator</fullName>
    </submittedName>
</protein>
<accession>A0ABS4NU44</accession>
<dbReference type="GO" id="GO:0003677">
    <property type="term" value="F:DNA binding"/>
    <property type="evidence" value="ECO:0007669"/>
    <property type="project" value="UniProtKB-KW"/>
</dbReference>
<sequence>MSGYDNSFDKLDDLSMVDSLVQLSFLVQNILARIGTEHDLSIIQIRLLGILRDREPGMLQLAKHLGLDKSSITGLVDRAQRRGLVERTVSESDRRAFNVRATPAGWKIIHEVGEQIERQITAVTDGLTGEERAQIIALASKILVTAPGMSR</sequence>
<reference evidence="3 4" key="1">
    <citation type="submission" date="2021-03" db="EMBL/GenBank/DDBJ databases">
        <title>Genomic Encyclopedia of Type Strains, Phase IV (KMG-IV): sequencing the most valuable type-strain genomes for metagenomic binning, comparative biology and taxonomic classification.</title>
        <authorList>
            <person name="Goeker M."/>
        </authorList>
    </citation>
    <scope>NUCLEOTIDE SEQUENCE [LARGE SCALE GENOMIC DNA]</scope>
    <source>
        <strain evidence="3 4">DSM 101953</strain>
    </source>
</reference>
<dbReference type="EMBL" id="JAGGLV010000012">
    <property type="protein sequence ID" value="MBP2113576.1"/>
    <property type="molecule type" value="Genomic_DNA"/>
</dbReference>
<gene>
    <name evidence="3" type="ORF">J2Z70_003737</name>
</gene>
<keyword evidence="4" id="KW-1185">Reference proteome</keyword>
<comment type="caution">
    <text evidence="3">The sequence shown here is derived from an EMBL/GenBank/DDBJ whole genome shotgun (WGS) entry which is preliminary data.</text>
</comment>
<dbReference type="PANTHER" id="PTHR33164">
    <property type="entry name" value="TRANSCRIPTIONAL REGULATOR, MARR FAMILY"/>
    <property type="match status" value="1"/>
</dbReference>
<dbReference type="Proteomes" id="UP000773462">
    <property type="component" value="Unassembled WGS sequence"/>
</dbReference>
<dbReference type="PRINTS" id="PR00598">
    <property type="entry name" value="HTHMARR"/>
</dbReference>
<dbReference type="PROSITE" id="PS50995">
    <property type="entry name" value="HTH_MARR_2"/>
    <property type="match status" value="1"/>
</dbReference>
<dbReference type="RefSeq" id="WP_209875689.1">
    <property type="nucleotide sequence ID" value="NZ_JAGGLV010000012.1"/>
</dbReference>
<dbReference type="SMART" id="SM00347">
    <property type="entry name" value="HTH_MARR"/>
    <property type="match status" value="1"/>
</dbReference>
<dbReference type="Pfam" id="PF12802">
    <property type="entry name" value="MarR_2"/>
    <property type="match status" value="1"/>
</dbReference>
<evidence type="ECO:0000259" key="2">
    <source>
        <dbReference type="PROSITE" id="PS50995"/>
    </source>
</evidence>
<organism evidence="3 4">
    <name type="scientific">Paenibacillus silagei</name>
    <dbReference type="NCBI Taxonomy" id="1670801"/>
    <lineage>
        <taxon>Bacteria</taxon>
        <taxon>Bacillati</taxon>
        <taxon>Bacillota</taxon>
        <taxon>Bacilli</taxon>
        <taxon>Bacillales</taxon>
        <taxon>Paenibacillaceae</taxon>
        <taxon>Paenibacillus</taxon>
    </lineage>
</organism>
<dbReference type="InterPro" id="IPR039422">
    <property type="entry name" value="MarR/SlyA-like"/>
</dbReference>
<name>A0ABS4NU44_9BACL</name>
<dbReference type="InterPro" id="IPR000835">
    <property type="entry name" value="HTH_MarR-typ"/>
</dbReference>
<keyword evidence="1 3" id="KW-0238">DNA-binding</keyword>